<dbReference type="InterPro" id="IPR037066">
    <property type="entry name" value="Plug_dom_sf"/>
</dbReference>
<dbReference type="EMBL" id="JACIJD010000001">
    <property type="protein sequence ID" value="MBB5692182.1"/>
    <property type="molecule type" value="Genomic_DNA"/>
</dbReference>
<feature type="domain" description="TonB-dependent receptor plug" evidence="14">
    <location>
        <begin position="61"/>
        <end position="170"/>
    </location>
</feature>
<feature type="domain" description="TonB-dependent receptor-like beta-barrel" evidence="13">
    <location>
        <begin position="348"/>
        <end position="646"/>
    </location>
</feature>
<proteinExistence type="inferred from homology"/>
<keyword evidence="4 10" id="KW-0812">Transmembrane</keyword>
<evidence type="ECO:0000256" key="5">
    <source>
        <dbReference type="ARBA" id="ARBA00022729"/>
    </source>
</evidence>
<keyword evidence="7 10" id="KW-0472">Membrane</keyword>
<evidence type="ECO:0000256" key="12">
    <source>
        <dbReference type="SAM" id="SignalP"/>
    </source>
</evidence>
<feature type="chain" id="PRO_5032670207" evidence="12">
    <location>
        <begin position="35"/>
        <end position="672"/>
    </location>
</feature>
<dbReference type="GO" id="GO:0009279">
    <property type="term" value="C:cell outer membrane"/>
    <property type="evidence" value="ECO:0007669"/>
    <property type="project" value="UniProtKB-SubCell"/>
</dbReference>
<dbReference type="AlphaFoldDB" id="A0A840YCB6"/>
<dbReference type="GO" id="GO:0015344">
    <property type="term" value="F:siderophore uptake transmembrane transporter activity"/>
    <property type="evidence" value="ECO:0007669"/>
    <property type="project" value="TreeGrafter"/>
</dbReference>
<dbReference type="PROSITE" id="PS52016">
    <property type="entry name" value="TONB_DEPENDENT_REC_3"/>
    <property type="match status" value="1"/>
</dbReference>
<organism evidence="15 16">
    <name type="scientific">Muricoccus pecuniae</name>
    <dbReference type="NCBI Taxonomy" id="693023"/>
    <lineage>
        <taxon>Bacteria</taxon>
        <taxon>Pseudomonadati</taxon>
        <taxon>Pseudomonadota</taxon>
        <taxon>Alphaproteobacteria</taxon>
        <taxon>Acetobacterales</taxon>
        <taxon>Roseomonadaceae</taxon>
        <taxon>Muricoccus</taxon>
    </lineage>
</organism>
<gene>
    <name evidence="15" type="ORF">FHS87_000193</name>
</gene>
<keyword evidence="8 15" id="KW-0675">Receptor</keyword>
<dbReference type="GO" id="GO:0044718">
    <property type="term" value="P:siderophore transmembrane transport"/>
    <property type="evidence" value="ECO:0007669"/>
    <property type="project" value="TreeGrafter"/>
</dbReference>
<protein>
    <submittedName>
        <fullName evidence="15">Iron complex outermembrane receptor protein</fullName>
    </submittedName>
</protein>
<evidence type="ECO:0000256" key="1">
    <source>
        <dbReference type="ARBA" id="ARBA00004571"/>
    </source>
</evidence>
<evidence type="ECO:0000256" key="11">
    <source>
        <dbReference type="RuleBase" id="RU003357"/>
    </source>
</evidence>
<evidence type="ECO:0000256" key="3">
    <source>
        <dbReference type="ARBA" id="ARBA00022452"/>
    </source>
</evidence>
<evidence type="ECO:0000259" key="14">
    <source>
        <dbReference type="Pfam" id="PF07715"/>
    </source>
</evidence>
<keyword evidence="9 10" id="KW-0998">Cell outer membrane</keyword>
<dbReference type="Pfam" id="PF00593">
    <property type="entry name" value="TonB_dep_Rec_b-barrel"/>
    <property type="match status" value="1"/>
</dbReference>
<keyword evidence="2 10" id="KW-0813">Transport</keyword>
<dbReference type="InterPro" id="IPR000531">
    <property type="entry name" value="Beta-barrel_TonB"/>
</dbReference>
<evidence type="ECO:0000256" key="10">
    <source>
        <dbReference type="PROSITE-ProRule" id="PRU01360"/>
    </source>
</evidence>
<evidence type="ECO:0000256" key="4">
    <source>
        <dbReference type="ARBA" id="ARBA00022692"/>
    </source>
</evidence>
<evidence type="ECO:0000256" key="6">
    <source>
        <dbReference type="ARBA" id="ARBA00023077"/>
    </source>
</evidence>
<comment type="similarity">
    <text evidence="10 11">Belongs to the TonB-dependent receptor family.</text>
</comment>
<keyword evidence="5 12" id="KW-0732">Signal</keyword>
<keyword evidence="6 11" id="KW-0798">TonB box</keyword>
<dbReference type="InterPro" id="IPR012910">
    <property type="entry name" value="Plug_dom"/>
</dbReference>
<accession>A0A840YCB6</accession>
<comment type="caution">
    <text evidence="15">The sequence shown here is derived from an EMBL/GenBank/DDBJ whole genome shotgun (WGS) entry which is preliminary data.</text>
</comment>
<reference evidence="15 16" key="1">
    <citation type="submission" date="2020-08" db="EMBL/GenBank/DDBJ databases">
        <title>Genomic Encyclopedia of Type Strains, Phase IV (KMG-IV): sequencing the most valuable type-strain genomes for metagenomic binning, comparative biology and taxonomic classification.</title>
        <authorList>
            <person name="Goeker M."/>
        </authorList>
    </citation>
    <scope>NUCLEOTIDE SEQUENCE [LARGE SCALE GENOMIC DNA]</scope>
    <source>
        <strain evidence="15 16">DSM 25622</strain>
    </source>
</reference>
<evidence type="ECO:0000313" key="16">
    <source>
        <dbReference type="Proteomes" id="UP000580654"/>
    </source>
</evidence>
<feature type="signal peptide" evidence="12">
    <location>
        <begin position="1"/>
        <end position="34"/>
    </location>
</feature>
<dbReference type="PANTHER" id="PTHR30069:SF29">
    <property type="entry name" value="HEMOGLOBIN AND HEMOGLOBIN-HAPTOGLOBIN-BINDING PROTEIN 1-RELATED"/>
    <property type="match status" value="1"/>
</dbReference>
<dbReference type="PANTHER" id="PTHR30069">
    <property type="entry name" value="TONB-DEPENDENT OUTER MEMBRANE RECEPTOR"/>
    <property type="match status" value="1"/>
</dbReference>
<keyword evidence="16" id="KW-1185">Reference proteome</keyword>
<name>A0A840YCB6_9PROT</name>
<evidence type="ECO:0000313" key="15">
    <source>
        <dbReference type="EMBL" id="MBB5692182.1"/>
    </source>
</evidence>
<dbReference type="SUPFAM" id="SSF56935">
    <property type="entry name" value="Porins"/>
    <property type="match status" value="1"/>
</dbReference>
<evidence type="ECO:0000256" key="7">
    <source>
        <dbReference type="ARBA" id="ARBA00023136"/>
    </source>
</evidence>
<comment type="subcellular location">
    <subcellularLocation>
        <location evidence="1 10">Cell outer membrane</location>
        <topology evidence="1 10">Multi-pass membrane protein</topology>
    </subcellularLocation>
</comment>
<dbReference type="Pfam" id="PF07715">
    <property type="entry name" value="Plug"/>
    <property type="match status" value="1"/>
</dbReference>
<dbReference type="Gene3D" id="2.170.130.10">
    <property type="entry name" value="TonB-dependent receptor, plug domain"/>
    <property type="match status" value="1"/>
</dbReference>
<evidence type="ECO:0000259" key="13">
    <source>
        <dbReference type="Pfam" id="PF00593"/>
    </source>
</evidence>
<dbReference type="Gene3D" id="2.40.170.20">
    <property type="entry name" value="TonB-dependent receptor, beta-barrel domain"/>
    <property type="match status" value="1"/>
</dbReference>
<dbReference type="InterPro" id="IPR039426">
    <property type="entry name" value="TonB-dep_rcpt-like"/>
</dbReference>
<dbReference type="Proteomes" id="UP000580654">
    <property type="component" value="Unassembled WGS sequence"/>
</dbReference>
<dbReference type="RefSeq" id="WP_184512883.1">
    <property type="nucleotide sequence ID" value="NZ_JACIJD010000001.1"/>
</dbReference>
<evidence type="ECO:0000256" key="2">
    <source>
        <dbReference type="ARBA" id="ARBA00022448"/>
    </source>
</evidence>
<evidence type="ECO:0000256" key="9">
    <source>
        <dbReference type="ARBA" id="ARBA00023237"/>
    </source>
</evidence>
<sequence>MSRHAEQPVTSRPVRRAGRIAAVLCLMLPAAAAAQGVDYGALEALFDEPATTSATGKPQRASDVPVDMEIITAEQIRRSGAHDIPAVLARYTSLDVHQYNAHDFSVGVRGFTTPQVPRMLVLVNGRQVYLDHYAYTSWDSVPVQLSEIRQIEVVKGPNSALFGFNAASGVINIITFDAARDRMSTGILRAGTGRYREASGMTSAPIGDGGGIRVSAGLRGEDAWRRGFTDFEVQELDARRGPTRAQAAAEGVFRLAPGLRGSVDASYSRAIGGDMLDYGQFWREDKRIWSLRGRMLADTAFGFVEAQVYHNALKATYAATLHPTDSALTVADLSSTVKLSAAHTVRPLLQLRQASMSVIPGTEIRYRVLGLGGMWDWKLAEPLELTTSLRYDHLWLGAKGYDDPAYPYGDRDYDRSFGEPSWNIGLVWRATPWDTVRLSGGRGISLPSLSDYGWRDSYPAFGYQDTGTPTLAPTVVESAEAGYTRRVDSIDGRLGLSAFAQRYRGFSSGLSTVTFAPPLVPLDTYTPYNLGTAHIVGLEASAEGRTAGGLSLGAKYRLSAVSSELAPSSLDPKRASPRHLVSVRAGWANGPLELDLFGRYSTLVRGYRVNGVDEATLVEVKDYASLAVRAGYRLTETLTVALEGENMLHGRQQQGIGAQAARRIYLSLRADF</sequence>
<evidence type="ECO:0000256" key="8">
    <source>
        <dbReference type="ARBA" id="ARBA00023170"/>
    </source>
</evidence>
<keyword evidence="3 10" id="KW-1134">Transmembrane beta strand</keyword>
<dbReference type="InterPro" id="IPR036942">
    <property type="entry name" value="Beta-barrel_TonB_sf"/>
</dbReference>